<dbReference type="PROSITE" id="PS50043">
    <property type="entry name" value="HTH_LUXR_2"/>
    <property type="match status" value="1"/>
</dbReference>
<dbReference type="RefSeq" id="WP_192774396.1">
    <property type="nucleotide sequence ID" value="NZ_BAAASY010000041.1"/>
</dbReference>
<keyword evidence="6" id="KW-1185">Reference proteome</keyword>
<dbReference type="PROSITE" id="PS00622">
    <property type="entry name" value="HTH_LUXR_1"/>
    <property type="match status" value="1"/>
</dbReference>
<dbReference type="Pfam" id="PF00196">
    <property type="entry name" value="GerE"/>
    <property type="match status" value="1"/>
</dbReference>
<gene>
    <name evidence="5" type="ORF">H4W81_001843</name>
</gene>
<dbReference type="InterPro" id="IPR027417">
    <property type="entry name" value="P-loop_NTPase"/>
</dbReference>
<evidence type="ECO:0000256" key="1">
    <source>
        <dbReference type="ARBA" id="ARBA00023015"/>
    </source>
</evidence>
<dbReference type="SMART" id="SM00421">
    <property type="entry name" value="HTH_LUXR"/>
    <property type="match status" value="1"/>
</dbReference>
<evidence type="ECO:0000259" key="4">
    <source>
        <dbReference type="PROSITE" id="PS50043"/>
    </source>
</evidence>
<keyword evidence="2 5" id="KW-0238">DNA-binding</keyword>
<dbReference type="PRINTS" id="PR00038">
    <property type="entry name" value="HTHLUXR"/>
</dbReference>
<dbReference type="Pfam" id="PF13191">
    <property type="entry name" value="AAA_16"/>
    <property type="match status" value="1"/>
</dbReference>
<dbReference type="PANTHER" id="PTHR43214:SF41">
    <property type="entry name" value="NITRATE_NITRITE RESPONSE REGULATOR PROTEIN NARP"/>
    <property type="match status" value="1"/>
</dbReference>
<name>A0ABR9KAM0_9ACTN</name>
<feature type="domain" description="HTH luxR-type" evidence="4">
    <location>
        <begin position="805"/>
        <end position="870"/>
    </location>
</feature>
<dbReference type="InterPro" id="IPR016032">
    <property type="entry name" value="Sig_transdc_resp-reg_C-effctor"/>
</dbReference>
<evidence type="ECO:0000313" key="5">
    <source>
        <dbReference type="EMBL" id="MBE1559064.1"/>
    </source>
</evidence>
<dbReference type="PANTHER" id="PTHR43214">
    <property type="entry name" value="TWO-COMPONENT RESPONSE REGULATOR"/>
    <property type="match status" value="1"/>
</dbReference>
<dbReference type="SUPFAM" id="SSF52540">
    <property type="entry name" value="P-loop containing nucleoside triphosphate hydrolases"/>
    <property type="match status" value="1"/>
</dbReference>
<dbReference type="SUPFAM" id="SSF46894">
    <property type="entry name" value="C-terminal effector domain of the bipartite response regulators"/>
    <property type="match status" value="1"/>
</dbReference>
<protein>
    <submittedName>
        <fullName evidence="5">DNA-binding CsgD family transcriptional regulator</fullName>
    </submittedName>
</protein>
<evidence type="ECO:0000313" key="6">
    <source>
        <dbReference type="Proteomes" id="UP000661607"/>
    </source>
</evidence>
<organism evidence="5 6">
    <name type="scientific">Nonomuraea africana</name>
    <dbReference type="NCBI Taxonomy" id="46171"/>
    <lineage>
        <taxon>Bacteria</taxon>
        <taxon>Bacillati</taxon>
        <taxon>Actinomycetota</taxon>
        <taxon>Actinomycetes</taxon>
        <taxon>Streptosporangiales</taxon>
        <taxon>Streptosporangiaceae</taxon>
        <taxon>Nonomuraea</taxon>
    </lineage>
</organism>
<comment type="caution">
    <text evidence="5">The sequence shown here is derived from an EMBL/GenBank/DDBJ whole genome shotgun (WGS) entry which is preliminary data.</text>
</comment>
<evidence type="ECO:0000256" key="3">
    <source>
        <dbReference type="ARBA" id="ARBA00023163"/>
    </source>
</evidence>
<reference evidence="5 6" key="1">
    <citation type="submission" date="2020-10" db="EMBL/GenBank/DDBJ databases">
        <title>Sequencing the genomes of 1000 actinobacteria strains.</title>
        <authorList>
            <person name="Klenk H.-P."/>
        </authorList>
    </citation>
    <scope>NUCLEOTIDE SEQUENCE [LARGE SCALE GENOMIC DNA]</scope>
    <source>
        <strain evidence="5 6">DSM 43748</strain>
    </source>
</reference>
<accession>A0ABR9KAM0</accession>
<evidence type="ECO:0000256" key="2">
    <source>
        <dbReference type="ARBA" id="ARBA00023125"/>
    </source>
</evidence>
<keyword evidence="3" id="KW-0804">Transcription</keyword>
<proteinExistence type="predicted"/>
<dbReference type="GO" id="GO:0003677">
    <property type="term" value="F:DNA binding"/>
    <property type="evidence" value="ECO:0007669"/>
    <property type="project" value="UniProtKB-KW"/>
</dbReference>
<sequence>MASTWPFAGRSGDIQAAGTHLGDPASAGVLIAGPMGAGKTRLMAELLRQHHSRAAFVARAGACAAAAALPFGALAHLIPPEVPPSAEANLIGWAARILLRAAGRRRLLLAVDDAHLLDSASAALIQHLVSLHAARLLATLREGEAVPSAITGLWTRGLLRRLDLGPLPQEAVHEILEAALGGQVDTAASSRLHRLAAGNPLYLRELVEAGALAKANGVWRWIGRLPPAVRLGELVEARIGALTSDEQAVVELVALGEPLGAELVAGLVSAEALESAEAKGLVEAGHDGRRVLVRLAHPLYGEVVRARLPALRRRRRLRELADATERYGTRRGQDVLQVAAWRLDSGGGHDARTLVTACRLAQAAHEVELAIRFGQAALDAGAGAEAAAPLARGLIMAGRAEEAAHALASVAEPSGDELLRARVAQLRLMTVNFGLDRPDEADRMFAPALAGISDVELRAEVIGQQTYNLAMRGSCTQAMELLRLTESTPAGPRPPGPAPHSSGLGEVLLLEAKATALGQLGRCAEAVEACRRLLDATDLWRADAPELMLTLTYTRHLARVLDGDLASEEIGAALAQAAEADGWGVAHAVLTACLAQLHRLSGKVKTARRLAHEAYARLAATPYAILCLGEVAHAAALSGEPEAARAALESPAAASLGLMGLWREPARAWLAALEGGPAADLAAELAAEARGRGLLGLEMVTLHDVVRLAPPGSPPVVAAAARLAEVAARHSGRLAPIAAEHAHASAATDGPALVAVGERFAGLGLLLHAAEAMAQAGRVLAAKPVEARAWALAARCEAAGTPALAGLRAPGLTDRERDIALLAASGLRNKEIAERLSVSPRTVANHLQSAYAKLGIGRRTEIAAALDLTG</sequence>
<dbReference type="InterPro" id="IPR036388">
    <property type="entry name" value="WH-like_DNA-bd_sf"/>
</dbReference>
<dbReference type="InterPro" id="IPR000792">
    <property type="entry name" value="Tscrpt_reg_LuxR_C"/>
</dbReference>
<dbReference type="InterPro" id="IPR039420">
    <property type="entry name" value="WalR-like"/>
</dbReference>
<dbReference type="EMBL" id="JADBEF010000001">
    <property type="protein sequence ID" value="MBE1559064.1"/>
    <property type="molecule type" value="Genomic_DNA"/>
</dbReference>
<dbReference type="Gene3D" id="1.10.10.10">
    <property type="entry name" value="Winged helix-like DNA-binding domain superfamily/Winged helix DNA-binding domain"/>
    <property type="match status" value="1"/>
</dbReference>
<dbReference type="CDD" id="cd06170">
    <property type="entry name" value="LuxR_C_like"/>
    <property type="match status" value="1"/>
</dbReference>
<keyword evidence="1" id="KW-0805">Transcription regulation</keyword>
<dbReference type="InterPro" id="IPR041664">
    <property type="entry name" value="AAA_16"/>
</dbReference>
<dbReference type="Proteomes" id="UP000661607">
    <property type="component" value="Unassembled WGS sequence"/>
</dbReference>